<protein>
    <submittedName>
        <fullName evidence="2">Uncharacterized protein</fullName>
    </submittedName>
</protein>
<keyword evidence="3" id="KW-1185">Reference proteome</keyword>
<organism evidence="2 3">
    <name type="scientific">Gigaspora margarita</name>
    <dbReference type="NCBI Taxonomy" id="4874"/>
    <lineage>
        <taxon>Eukaryota</taxon>
        <taxon>Fungi</taxon>
        <taxon>Fungi incertae sedis</taxon>
        <taxon>Mucoromycota</taxon>
        <taxon>Glomeromycotina</taxon>
        <taxon>Glomeromycetes</taxon>
        <taxon>Diversisporales</taxon>
        <taxon>Gigasporaceae</taxon>
        <taxon>Gigaspora</taxon>
    </lineage>
</organism>
<reference evidence="2 3" key="1">
    <citation type="journal article" date="2019" name="Environ. Microbiol.">
        <title>At the nexus of three kingdoms: the genome of the mycorrhizal fungus Gigaspora margarita provides insights into plant, endobacterial and fungal interactions.</title>
        <authorList>
            <person name="Venice F."/>
            <person name="Ghignone S."/>
            <person name="Salvioli di Fossalunga A."/>
            <person name="Amselem J."/>
            <person name="Novero M."/>
            <person name="Xianan X."/>
            <person name="Sedzielewska Toro K."/>
            <person name="Morin E."/>
            <person name="Lipzen A."/>
            <person name="Grigoriev I.V."/>
            <person name="Henrissat B."/>
            <person name="Martin F.M."/>
            <person name="Bonfante P."/>
        </authorList>
    </citation>
    <scope>NUCLEOTIDE SEQUENCE [LARGE SCALE GENOMIC DNA]</scope>
    <source>
        <strain evidence="2 3">BEG34</strain>
    </source>
</reference>
<feature type="compositionally biased region" description="Polar residues" evidence="1">
    <location>
        <begin position="60"/>
        <end position="74"/>
    </location>
</feature>
<gene>
    <name evidence="2" type="ORF">F8M41_021818</name>
</gene>
<dbReference type="AlphaFoldDB" id="A0A8H4AG30"/>
<evidence type="ECO:0000313" key="3">
    <source>
        <dbReference type="Proteomes" id="UP000439903"/>
    </source>
</evidence>
<evidence type="ECO:0000313" key="2">
    <source>
        <dbReference type="EMBL" id="KAF0491439.1"/>
    </source>
</evidence>
<feature type="compositionally biased region" description="Polar residues" evidence="1">
    <location>
        <begin position="105"/>
        <end position="124"/>
    </location>
</feature>
<feature type="compositionally biased region" description="Low complexity" evidence="1">
    <location>
        <begin position="84"/>
        <end position="104"/>
    </location>
</feature>
<name>A0A8H4AG30_GIGMA</name>
<dbReference type="OrthoDB" id="2402625at2759"/>
<evidence type="ECO:0000256" key="1">
    <source>
        <dbReference type="SAM" id="MobiDB-lite"/>
    </source>
</evidence>
<sequence length="124" mass="13959">MHHIIASDIEWNYAGAEQSSNNSNKEKAKAQDNINNHLKSIEEKYAKLSSPSRKRRGTNLLPTSFSKTQRTSSEPQNDKPQPDNPKNNNPQNNNPQNDKPQINNLLNAISQIKNTGSQPQKDVE</sequence>
<comment type="caution">
    <text evidence="2">The sequence shown here is derived from an EMBL/GenBank/DDBJ whole genome shotgun (WGS) entry which is preliminary data.</text>
</comment>
<accession>A0A8H4AG30</accession>
<dbReference type="EMBL" id="WTPW01000653">
    <property type="protein sequence ID" value="KAF0491439.1"/>
    <property type="molecule type" value="Genomic_DNA"/>
</dbReference>
<dbReference type="Proteomes" id="UP000439903">
    <property type="component" value="Unassembled WGS sequence"/>
</dbReference>
<feature type="region of interest" description="Disordered" evidence="1">
    <location>
        <begin position="1"/>
        <end position="124"/>
    </location>
</feature>
<proteinExistence type="predicted"/>